<proteinExistence type="predicted"/>
<accession>F5S6R9</accession>
<protein>
    <submittedName>
        <fullName evidence="1">Uncharacterized protein</fullName>
    </submittedName>
</protein>
<keyword evidence="2" id="KW-1185">Reference proteome</keyword>
<sequence length="51" mass="6122">MSKKSSLQLLYFLQRLQAGFLWLICLNLFKKIKFACIFLKMNKCNLLIYCE</sequence>
<gene>
    <name evidence="1" type="ORF">HMPREF0476_0902</name>
</gene>
<comment type="caution">
    <text evidence="1">The sequence shown here is derived from an EMBL/GenBank/DDBJ whole genome shotgun (WGS) entry which is preliminary data.</text>
</comment>
<organism evidence="1 2">
    <name type="scientific">Kingella kingae ATCC 23330</name>
    <dbReference type="NCBI Taxonomy" id="887327"/>
    <lineage>
        <taxon>Bacteria</taxon>
        <taxon>Pseudomonadati</taxon>
        <taxon>Pseudomonadota</taxon>
        <taxon>Betaproteobacteria</taxon>
        <taxon>Neisseriales</taxon>
        <taxon>Neisseriaceae</taxon>
        <taxon>Kingella</taxon>
    </lineage>
</organism>
<evidence type="ECO:0000313" key="2">
    <source>
        <dbReference type="Proteomes" id="UP000004207"/>
    </source>
</evidence>
<reference evidence="1 2" key="1">
    <citation type="submission" date="2011-04" db="EMBL/GenBank/DDBJ databases">
        <authorList>
            <person name="Muzny D."/>
            <person name="Qin X."/>
            <person name="Deng J."/>
            <person name="Jiang H."/>
            <person name="Liu Y."/>
            <person name="Qu J."/>
            <person name="Song X.-Z."/>
            <person name="Zhang L."/>
            <person name="Thornton R."/>
            <person name="Coyle M."/>
            <person name="Francisco L."/>
            <person name="Jackson L."/>
            <person name="Javaid M."/>
            <person name="Korchina V."/>
            <person name="Kovar C."/>
            <person name="Mata R."/>
            <person name="Mathew T."/>
            <person name="Ngo R."/>
            <person name="Nguyen L."/>
            <person name="Nguyen N."/>
            <person name="Okwuonu G."/>
            <person name="Ongeri F."/>
            <person name="Pham C."/>
            <person name="Simmons D."/>
            <person name="Wilczek-Boney K."/>
            <person name="Hale W."/>
            <person name="Jakkamsetti A."/>
            <person name="Pham P."/>
            <person name="Ruth R."/>
            <person name="San Lucas F."/>
            <person name="Warren J."/>
            <person name="Zhang J."/>
            <person name="Zhao Z."/>
            <person name="Zhou C."/>
            <person name="Zhu D."/>
            <person name="Lee S."/>
            <person name="Bess C."/>
            <person name="Blankenburg K."/>
            <person name="Forbes L."/>
            <person name="Fu Q."/>
            <person name="Gubbala S."/>
            <person name="Hirani K."/>
            <person name="Jayaseelan J.C."/>
            <person name="Lara F."/>
            <person name="Munidasa M."/>
            <person name="Palculict T."/>
            <person name="Patil S."/>
            <person name="Pu L.-L."/>
            <person name="Saada N."/>
            <person name="Tang L."/>
            <person name="Weissenberger G."/>
            <person name="Zhu Y."/>
            <person name="Hemphill L."/>
            <person name="Shang Y."/>
            <person name="Youmans B."/>
            <person name="Ayvaz T."/>
            <person name="Ross M."/>
            <person name="Santibanez J."/>
            <person name="Aqrawi P."/>
            <person name="Gross S."/>
            <person name="Joshi V."/>
            <person name="Fowler G."/>
            <person name="Nazareth L."/>
            <person name="Reid J."/>
            <person name="Worley K."/>
            <person name="Petrosino J."/>
            <person name="Highlander S."/>
            <person name="Gibbs R."/>
        </authorList>
    </citation>
    <scope>NUCLEOTIDE SEQUENCE [LARGE SCALE GENOMIC DNA]</scope>
    <source>
        <strain evidence="1 2">ATCC 23330</strain>
    </source>
</reference>
<dbReference type="EMBL" id="AFHS01000033">
    <property type="protein sequence ID" value="EGK09603.1"/>
    <property type="molecule type" value="Genomic_DNA"/>
</dbReference>
<name>F5S6R9_KINKI</name>
<dbReference type="HOGENOM" id="CLU_3099774_0_0_4"/>
<dbReference type="AlphaFoldDB" id="F5S6R9"/>
<evidence type="ECO:0000313" key="1">
    <source>
        <dbReference type="EMBL" id="EGK09603.1"/>
    </source>
</evidence>
<dbReference type="Proteomes" id="UP000004207">
    <property type="component" value="Unassembled WGS sequence"/>
</dbReference>